<accession>A0A6J4I1E5</accession>
<evidence type="ECO:0000313" key="1">
    <source>
        <dbReference type="EMBL" id="CAA9239185.1"/>
    </source>
</evidence>
<name>A0A6J4I1E5_9MICC</name>
<dbReference type="EMBL" id="CADCTE010000090">
    <property type="protein sequence ID" value="CAA9239185.1"/>
    <property type="molecule type" value="Genomic_DNA"/>
</dbReference>
<protein>
    <submittedName>
        <fullName evidence="1">Uncharacterized protein</fullName>
    </submittedName>
</protein>
<reference evidence="1" key="1">
    <citation type="submission" date="2020-02" db="EMBL/GenBank/DDBJ databases">
        <authorList>
            <person name="Meier V. D."/>
        </authorList>
    </citation>
    <scope>NUCLEOTIDE SEQUENCE</scope>
    <source>
        <strain evidence="1">AVDCRST_MAG83</strain>
    </source>
</reference>
<proteinExistence type="predicted"/>
<sequence>MTDQGRGGGKIVFEVEGELRLAGLGGGGPRLVDRGRDATFSQINGSAAGGSDLFHLMWRGLSIPVVAFKREAVNPGSGEAEIHIHITAVGKSRYAARSELKASRLSGSIRDAAHQLAAEALLIFGSWGDGLSFPDGYFAVEDNSIGKRRRYTMSSFGYTGASRPPNYSRKLKATEESIRRQAIEESWGLSAPDAVFVIVLHNHRRAMVSYNDHMRVAVEAGVPDLGPEELTKLQERADRLASNSSRYGTTHLDGESVESVISTMSADAPGFSHETYRRALAYGTFVVQRNRDSEREYRVALIEQARSYPLLDAVFTLVYFNQRFSRRQFLGAIPLHEALGDLHPSGALDDARVRATELIQEGSHFAWTPEETKAQQDYLRTRHPGFSTRCIDDALDGGYQQNR</sequence>
<dbReference type="AlphaFoldDB" id="A0A6J4I1E5"/>
<gene>
    <name evidence="1" type="ORF">AVDCRST_MAG83-1582</name>
</gene>
<organism evidence="1">
    <name type="scientific">uncultured Arthrobacter sp</name>
    <dbReference type="NCBI Taxonomy" id="114050"/>
    <lineage>
        <taxon>Bacteria</taxon>
        <taxon>Bacillati</taxon>
        <taxon>Actinomycetota</taxon>
        <taxon>Actinomycetes</taxon>
        <taxon>Micrococcales</taxon>
        <taxon>Micrococcaceae</taxon>
        <taxon>Arthrobacter</taxon>
        <taxon>environmental samples</taxon>
    </lineage>
</organism>